<keyword evidence="1" id="KW-1133">Transmembrane helix</keyword>
<dbReference type="InterPro" id="IPR000620">
    <property type="entry name" value="EamA_dom"/>
</dbReference>
<dbReference type="GO" id="GO:0016020">
    <property type="term" value="C:membrane"/>
    <property type="evidence" value="ECO:0007669"/>
    <property type="project" value="InterPro"/>
</dbReference>
<feature type="transmembrane region" description="Helical" evidence="1">
    <location>
        <begin position="164"/>
        <end position="184"/>
    </location>
</feature>
<feature type="domain" description="EamA" evidence="2">
    <location>
        <begin position="23"/>
        <end position="153"/>
    </location>
</feature>
<feature type="transmembrane region" description="Helical" evidence="1">
    <location>
        <begin position="137"/>
        <end position="158"/>
    </location>
</feature>
<evidence type="ECO:0000259" key="2">
    <source>
        <dbReference type="Pfam" id="PF00892"/>
    </source>
</evidence>
<feature type="transmembrane region" description="Helical" evidence="1">
    <location>
        <begin position="80"/>
        <end position="100"/>
    </location>
</feature>
<reference evidence="3" key="1">
    <citation type="journal article" date="2020" name="mSystems">
        <title>Genome- and Community-Level Interaction Insights into Carbon Utilization and Element Cycling Functions of Hydrothermarchaeota in Hydrothermal Sediment.</title>
        <authorList>
            <person name="Zhou Z."/>
            <person name="Liu Y."/>
            <person name="Xu W."/>
            <person name="Pan J."/>
            <person name="Luo Z.H."/>
            <person name="Li M."/>
        </authorList>
    </citation>
    <scope>NUCLEOTIDE SEQUENCE [LARGE SCALE GENOMIC DNA]</scope>
    <source>
        <strain evidence="3">HyVt-577</strain>
    </source>
</reference>
<feature type="transmembrane region" description="Helical" evidence="1">
    <location>
        <begin position="196"/>
        <end position="217"/>
    </location>
</feature>
<comment type="caution">
    <text evidence="3">The sequence shown here is derived from an EMBL/GenBank/DDBJ whole genome shotgun (WGS) entry which is preliminary data.</text>
</comment>
<feature type="transmembrane region" description="Helical" evidence="1">
    <location>
        <begin position="283"/>
        <end position="299"/>
    </location>
</feature>
<dbReference type="Proteomes" id="UP000885779">
    <property type="component" value="Unassembled WGS sequence"/>
</dbReference>
<dbReference type="SUPFAM" id="SSF103481">
    <property type="entry name" value="Multidrug resistance efflux transporter EmrE"/>
    <property type="match status" value="2"/>
</dbReference>
<feature type="transmembrane region" description="Helical" evidence="1">
    <location>
        <begin position="49"/>
        <end position="68"/>
    </location>
</feature>
<gene>
    <name evidence="3" type="ORF">ENK44_09255</name>
</gene>
<dbReference type="InterPro" id="IPR037185">
    <property type="entry name" value="EmrE-like"/>
</dbReference>
<feature type="transmembrane region" description="Helical" evidence="1">
    <location>
        <begin position="229"/>
        <end position="247"/>
    </location>
</feature>
<feature type="transmembrane region" description="Helical" evidence="1">
    <location>
        <begin position="259"/>
        <end position="277"/>
    </location>
</feature>
<name>A0A7V4WVT7_CALAY</name>
<protein>
    <submittedName>
        <fullName evidence="3">DMT family transporter</fullName>
    </submittedName>
</protein>
<evidence type="ECO:0000313" key="3">
    <source>
        <dbReference type="EMBL" id="HGY55877.1"/>
    </source>
</evidence>
<feature type="transmembrane region" description="Helical" evidence="1">
    <location>
        <begin position="112"/>
        <end position="130"/>
    </location>
</feature>
<proteinExistence type="predicted"/>
<accession>A0A7V4WVT7</accession>
<keyword evidence="1" id="KW-0472">Membrane</keyword>
<dbReference type="EMBL" id="DRQG01000086">
    <property type="protein sequence ID" value="HGY55877.1"/>
    <property type="molecule type" value="Genomic_DNA"/>
</dbReference>
<evidence type="ECO:0000256" key="1">
    <source>
        <dbReference type="SAM" id="Phobius"/>
    </source>
</evidence>
<organism evidence="3">
    <name type="scientific">Caldithrix abyssi</name>
    <dbReference type="NCBI Taxonomy" id="187145"/>
    <lineage>
        <taxon>Bacteria</taxon>
        <taxon>Pseudomonadati</taxon>
        <taxon>Calditrichota</taxon>
        <taxon>Calditrichia</taxon>
        <taxon>Calditrichales</taxon>
        <taxon>Calditrichaceae</taxon>
        <taxon>Caldithrix</taxon>
    </lineage>
</organism>
<sequence>MPAGQINPAGIVMQSEKQNPKTVFILFIGILVISWSSILIRMMGDLHPLTITFYRLIFSSLFLLPFSFRNKRNRLPISFRNIRFLLAAGVFLALHFYTWIYSLQLTTVGNSIFLESTHPLFAWLLSLWFLKEKAGRDLLWAGLAGLAGMFIITSNNLFGAASAFAGDGLALVSAFFIAAYLIIARVSRGGLPILRYLFWVYSIAAGFILITLFLLHIPFWSVSANDWKWLILLGLGPNLIGHSVLNWAAQRMPVYRVNLALLSESVLATIYAAVLLAEIPPLSFYPGAGLILAAVYLGIKNAMKANKNI</sequence>
<feature type="domain" description="EamA" evidence="2">
    <location>
        <begin position="166"/>
        <end position="297"/>
    </location>
</feature>
<keyword evidence="1" id="KW-0812">Transmembrane</keyword>
<feature type="transmembrane region" description="Helical" evidence="1">
    <location>
        <begin position="23"/>
        <end position="43"/>
    </location>
</feature>
<dbReference type="AlphaFoldDB" id="A0A7V4WVT7"/>
<dbReference type="PANTHER" id="PTHR22911">
    <property type="entry name" value="ACYL-MALONYL CONDENSING ENZYME-RELATED"/>
    <property type="match status" value="1"/>
</dbReference>
<dbReference type="Pfam" id="PF00892">
    <property type="entry name" value="EamA"/>
    <property type="match status" value="2"/>
</dbReference>
<dbReference type="PANTHER" id="PTHR22911:SF76">
    <property type="entry name" value="EAMA DOMAIN-CONTAINING PROTEIN"/>
    <property type="match status" value="1"/>
</dbReference>